<keyword evidence="1" id="KW-0812">Transmembrane</keyword>
<dbReference type="RefSeq" id="WP_141885704.1">
    <property type="nucleotide sequence ID" value="NZ_BAAAUY010000023.1"/>
</dbReference>
<feature type="transmembrane region" description="Helical" evidence="1">
    <location>
        <begin position="7"/>
        <end position="25"/>
    </location>
</feature>
<accession>A0A542Y2B7</accession>
<dbReference type="Proteomes" id="UP000319094">
    <property type="component" value="Unassembled WGS sequence"/>
</dbReference>
<sequence>MRFLLNILAQIVLAAIALVVIHFALSGVTLHLAGFFIALGVFTLAHAILRPVVMKLAERYAAPLTGGVGLVATLLALWIATLFKGGIVISGLQAWLLAPAIVWVITALGGWIVGKFVIDRRLEKRDLARKIAHSKK</sequence>
<evidence type="ECO:0000313" key="3">
    <source>
        <dbReference type="Proteomes" id="UP000319094"/>
    </source>
</evidence>
<dbReference type="OrthoDB" id="4871734at2"/>
<dbReference type="EMBL" id="VFON01000001">
    <property type="protein sequence ID" value="TQL42216.1"/>
    <property type="molecule type" value="Genomic_DNA"/>
</dbReference>
<gene>
    <name evidence="2" type="ORF">FB468_0198</name>
</gene>
<proteinExistence type="predicted"/>
<protein>
    <submittedName>
        <fullName evidence="2">Superfamily IV 4 TMS phage holin</fullName>
    </submittedName>
</protein>
<name>A0A542Y2B7_9MICO</name>
<dbReference type="AlphaFoldDB" id="A0A542Y2B7"/>
<feature type="transmembrane region" description="Helical" evidence="1">
    <location>
        <begin position="61"/>
        <end position="83"/>
    </location>
</feature>
<evidence type="ECO:0000313" key="2">
    <source>
        <dbReference type="EMBL" id="TQL42216.1"/>
    </source>
</evidence>
<feature type="transmembrane region" description="Helical" evidence="1">
    <location>
        <begin position="31"/>
        <end position="49"/>
    </location>
</feature>
<organism evidence="2 3">
    <name type="scientific">Leucobacter komagatae</name>
    <dbReference type="NCBI Taxonomy" id="55969"/>
    <lineage>
        <taxon>Bacteria</taxon>
        <taxon>Bacillati</taxon>
        <taxon>Actinomycetota</taxon>
        <taxon>Actinomycetes</taxon>
        <taxon>Micrococcales</taxon>
        <taxon>Microbacteriaceae</taxon>
        <taxon>Leucobacter</taxon>
    </lineage>
</organism>
<keyword evidence="3" id="KW-1185">Reference proteome</keyword>
<evidence type="ECO:0000256" key="1">
    <source>
        <dbReference type="SAM" id="Phobius"/>
    </source>
</evidence>
<feature type="transmembrane region" description="Helical" evidence="1">
    <location>
        <begin position="95"/>
        <end position="118"/>
    </location>
</feature>
<reference evidence="2 3" key="1">
    <citation type="submission" date="2019-06" db="EMBL/GenBank/DDBJ databases">
        <title>Sequencing the genomes of 1000 actinobacteria strains.</title>
        <authorList>
            <person name="Klenk H.-P."/>
        </authorList>
    </citation>
    <scope>NUCLEOTIDE SEQUENCE [LARGE SCALE GENOMIC DNA]</scope>
    <source>
        <strain evidence="2 3">DSM 8803</strain>
    </source>
</reference>
<keyword evidence="1" id="KW-1133">Transmembrane helix</keyword>
<keyword evidence="1" id="KW-0472">Membrane</keyword>
<comment type="caution">
    <text evidence="2">The sequence shown here is derived from an EMBL/GenBank/DDBJ whole genome shotgun (WGS) entry which is preliminary data.</text>
</comment>